<feature type="transmembrane region" description="Helical" evidence="1">
    <location>
        <begin position="20"/>
        <end position="42"/>
    </location>
</feature>
<keyword evidence="1" id="KW-1133">Transmembrane helix</keyword>
<keyword evidence="1" id="KW-0472">Membrane</keyword>
<name>A0A397IX86_9GLOM</name>
<organism evidence="2 3">
    <name type="scientific">Diversispora epigaea</name>
    <dbReference type="NCBI Taxonomy" id="1348612"/>
    <lineage>
        <taxon>Eukaryota</taxon>
        <taxon>Fungi</taxon>
        <taxon>Fungi incertae sedis</taxon>
        <taxon>Mucoromycota</taxon>
        <taxon>Glomeromycotina</taxon>
        <taxon>Glomeromycetes</taxon>
        <taxon>Diversisporales</taxon>
        <taxon>Diversisporaceae</taxon>
        <taxon>Diversispora</taxon>
    </lineage>
</organism>
<gene>
    <name evidence="2" type="ORF">Glove_134g145</name>
</gene>
<sequence length="208" mass="24495">MHKLLVFGIWDLGFRQKILIIIWDLGFGIWDFGIWDFGIWILNLGGRYTWILQNIEKIVENREKLQYYWAHQVHKTYLNAQFNANLLLLDEKGAIIIVDYKMKILPKSAREVKSDFFGKSGWTLHSMLVYTKKNDNLEICAFDHWSSDTVQDAWFTSSAFEAVFNNLGEKPLWIKIISDNGAHYYCAYTCTQNYFGVLKLQFWGKKSK</sequence>
<dbReference type="OrthoDB" id="2430083at2759"/>
<dbReference type="EMBL" id="PQFF01000125">
    <property type="protein sequence ID" value="RHZ80645.1"/>
    <property type="molecule type" value="Genomic_DNA"/>
</dbReference>
<evidence type="ECO:0000313" key="3">
    <source>
        <dbReference type="Proteomes" id="UP000266861"/>
    </source>
</evidence>
<evidence type="ECO:0000256" key="1">
    <source>
        <dbReference type="SAM" id="Phobius"/>
    </source>
</evidence>
<keyword evidence="1" id="KW-0812">Transmembrane</keyword>
<dbReference type="AlphaFoldDB" id="A0A397IX86"/>
<accession>A0A397IX86</accession>
<comment type="caution">
    <text evidence="2">The sequence shown here is derived from an EMBL/GenBank/DDBJ whole genome shotgun (WGS) entry which is preliminary data.</text>
</comment>
<evidence type="ECO:0000313" key="2">
    <source>
        <dbReference type="EMBL" id="RHZ80645.1"/>
    </source>
</evidence>
<keyword evidence="3" id="KW-1185">Reference proteome</keyword>
<dbReference type="Proteomes" id="UP000266861">
    <property type="component" value="Unassembled WGS sequence"/>
</dbReference>
<reference evidence="2 3" key="1">
    <citation type="submission" date="2018-08" db="EMBL/GenBank/DDBJ databases">
        <title>Genome and evolution of the arbuscular mycorrhizal fungus Diversispora epigaea (formerly Glomus versiforme) and its bacterial endosymbionts.</title>
        <authorList>
            <person name="Sun X."/>
            <person name="Fei Z."/>
            <person name="Harrison M."/>
        </authorList>
    </citation>
    <scope>NUCLEOTIDE SEQUENCE [LARGE SCALE GENOMIC DNA]</scope>
    <source>
        <strain evidence="2 3">IT104</strain>
    </source>
</reference>
<proteinExistence type="predicted"/>
<protein>
    <submittedName>
        <fullName evidence="2">Uncharacterized protein</fullName>
    </submittedName>
</protein>